<evidence type="ECO:0000256" key="2">
    <source>
        <dbReference type="ARBA" id="ARBA00009166"/>
    </source>
</evidence>
<feature type="transmembrane region" description="Helical" evidence="6">
    <location>
        <begin position="972"/>
        <end position="990"/>
    </location>
</feature>
<feature type="transmembrane region" description="Helical" evidence="6">
    <location>
        <begin position="662"/>
        <end position="679"/>
    </location>
</feature>
<keyword evidence="3 6" id="KW-0812">Transmembrane</keyword>
<dbReference type="InterPro" id="IPR050920">
    <property type="entry name" value="Nematode_rcpt-like_delta"/>
</dbReference>
<dbReference type="GO" id="GO:0016020">
    <property type="term" value="C:membrane"/>
    <property type="evidence" value="ECO:0007669"/>
    <property type="project" value="UniProtKB-SubCell"/>
</dbReference>
<dbReference type="Pfam" id="PF10317">
    <property type="entry name" value="7TM_GPCR_Srd"/>
    <property type="match status" value="3"/>
</dbReference>
<organism evidence="7 8">
    <name type="scientific">Pristionchus pacificus</name>
    <name type="common">Parasitic nematode worm</name>
    <dbReference type="NCBI Taxonomy" id="54126"/>
    <lineage>
        <taxon>Eukaryota</taxon>
        <taxon>Metazoa</taxon>
        <taxon>Ecdysozoa</taxon>
        <taxon>Nematoda</taxon>
        <taxon>Chromadorea</taxon>
        <taxon>Rhabditida</taxon>
        <taxon>Rhabditina</taxon>
        <taxon>Diplogasteromorpha</taxon>
        <taxon>Diplogasteroidea</taxon>
        <taxon>Neodiplogasteridae</taxon>
        <taxon>Pristionchus</taxon>
    </lineage>
</organism>
<evidence type="ECO:0000256" key="5">
    <source>
        <dbReference type="ARBA" id="ARBA00023136"/>
    </source>
</evidence>
<dbReference type="InterPro" id="IPR019421">
    <property type="entry name" value="7TM_GPCR_serpentine_rcpt_Srd"/>
</dbReference>
<dbReference type="SUPFAM" id="SSF81321">
    <property type="entry name" value="Family A G protein-coupled receptor-like"/>
    <property type="match status" value="1"/>
</dbReference>
<keyword evidence="8" id="KW-1185">Reference proteome</keyword>
<feature type="transmembrane region" description="Helical" evidence="6">
    <location>
        <begin position="193"/>
        <end position="216"/>
    </location>
</feature>
<accession>A0A8R1UWX0</accession>
<evidence type="ECO:0000256" key="4">
    <source>
        <dbReference type="ARBA" id="ARBA00022989"/>
    </source>
</evidence>
<dbReference type="AlphaFoldDB" id="A0A8R1UWX0"/>
<keyword evidence="5 6" id="KW-0472">Membrane</keyword>
<comment type="subcellular location">
    <subcellularLocation>
        <location evidence="1">Membrane</location>
        <topology evidence="1">Multi-pass membrane protein</topology>
    </subcellularLocation>
</comment>
<protein>
    <recommendedName>
        <fullName evidence="9">G protein-coupled receptor</fullName>
    </recommendedName>
</protein>
<dbReference type="EnsemblMetazoa" id="PPA40992.1">
    <property type="protein sequence ID" value="PPA40992.1"/>
    <property type="gene ID" value="WBGene00279361"/>
</dbReference>
<reference evidence="7" key="2">
    <citation type="submission" date="2022-06" db="UniProtKB">
        <authorList>
            <consortium name="EnsemblMetazoa"/>
        </authorList>
    </citation>
    <scope>IDENTIFICATION</scope>
    <source>
        <strain evidence="7">PS312</strain>
    </source>
</reference>
<feature type="transmembrane region" description="Helical" evidence="6">
    <location>
        <begin position="548"/>
        <end position="573"/>
    </location>
</feature>
<evidence type="ECO:0000313" key="7">
    <source>
        <dbReference type="EnsemblMetazoa" id="PPA40992.1"/>
    </source>
</evidence>
<feature type="transmembrane region" description="Helical" evidence="6">
    <location>
        <begin position="395"/>
        <end position="415"/>
    </location>
</feature>
<gene>
    <name evidence="7" type="primary">WBGene00279361</name>
</gene>
<sequence>MICEISEVVFRRSHCWCRETMMMQFGICLMSYAQIMKPIHVLSQVKQTFEPSSHSSCCCAFGLAFSNPSRAHLTNSAKMLTAQTTIPLLQFSSANIALINFILGFLDVVHEHAMESLTYLVYLLYDFVHSSNRSLKHEFVIELHFFLCIETAALFSPLIVLLRPLQEESKQSTHSSDAMHLPSPIPGHDLASIIHHSIVDGSAVIFNILLLFAVLLRSPPSLRSYKVLLVNSAIVDFLSSLTMLLTMARCIPVTPSIAYVYVGPCAYVSGKLCHVAYTIMLATLSQSLFQIASSFAYRLYILGRPSPTNKAVSIACLIMSIPNLIIISSFMFILDDPNDVRAQMKSLRPEYDLDDYVVEGHVSIFNVVTMFTILAMTMPISPTLVIIFIMRRKVLTLQSVLPVFFSGAVASYGLCQFDIMCSPVQEHFMIESISLMALLSPMITLYCMKPYKDFVISLARCDFDEIRKGITTALAIHCCFSSISLIISGLLVFAVFLHTPPVFCAFGIMLKFHALVDCYAAIGYSACLQRAIAIDKSIILMSYGHGEYFGPTACWIACTMLMGGSSCVLYNNVASFIFRLLVVRGNHPTSKDAIKLICFVSLPVTIVTSIAFIMARGDDSYFRELMNAKLPDYEADLYTVTGVVDVNAFVVKMYLYPVMMQVWPLYTAVLILRCVIVEGQSIEKTTQMLTAQAAVPIVQGFAVTPLILGYCEIARLPVLEISSNLVVFSYQSQCLNRSFRLENRSDFFPLQLFFSLLITIDDPFQKIYTWMAYTLESIALTIHCCSASLSLMISGLLVYAVFVHTPPIFSAFGTMLKFHALVDFYVAIGYSACVQRVIAIDKSLILMSYGPGEYLGPTACWIACMMLMGGSSCVLYNIVASFIFRLMVIRGDNPTSKDAIKLICLVSLPVTVVSSTAFLIARGDDSYFRQLMNERLPEYEADLYTVRDTKSTFDLRIYYGVIDVNAMEAKTYLYPVMLQIWPLYTAILILRSRIHSQIEQQSHKLSDKSKRMQRKFVTLLFNDGEMSEQFKMLTVQAAVPIAQCFAVVALIIGYCDIAHSPALEMFSNLVVYLINVGGQHLFQIGESIGFLSPSIILFSIDHYGRAVRAIFEKYNEPTSVTTISISISRIN</sequence>
<evidence type="ECO:0000256" key="1">
    <source>
        <dbReference type="ARBA" id="ARBA00004141"/>
    </source>
</evidence>
<name>A0A8R1UWX0_PRIPA</name>
<feature type="transmembrane region" description="Helical" evidence="6">
    <location>
        <begin position="312"/>
        <end position="334"/>
    </location>
</feature>
<evidence type="ECO:0000256" key="3">
    <source>
        <dbReference type="ARBA" id="ARBA00022692"/>
    </source>
</evidence>
<feature type="transmembrane region" description="Helical" evidence="6">
    <location>
        <begin position="777"/>
        <end position="802"/>
    </location>
</feature>
<evidence type="ECO:0000313" key="8">
    <source>
        <dbReference type="Proteomes" id="UP000005239"/>
    </source>
</evidence>
<feature type="transmembrane region" description="Helical" evidence="6">
    <location>
        <begin position="860"/>
        <end position="887"/>
    </location>
</feature>
<dbReference type="Proteomes" id="UP000005239">
    <property type="component" value="Unassembled WGS sequence"/>
</dbReference>
<evidence type="ECO:0000256" key="6">
    <source>
        <dbReference type="SAM" id="Phobius"/>
    </source>
</evidence>
<reference evidence="8" key="1">
    <citation type="journal article" date="2008" name="Nat. Genet.">
        <title>The Pristionchus pacificus genome provides a unique perspective on nematode lifestyle and parasitism.</title>
        <authorList>
            <person name="Dieterich C."/>
            <person name="Clifton S.W."/>
            <person name="Schuster L.N."/>
            <person name="Chinwalla A."/>
            <person name="Delehaunty K."/>
            <person name="Dinkelacker I."/>
            <person name="Fulton L."/>
            <person name="Fulton R."/>
            <person name="Godfrey J."/>
            <person name="Minx P."/>
            <person name="Mitreva M."/>
            <person name="Roeseler W."/>
            <person name="Tian H."/>
            <person name="Witte H."/>
            <person name="Yang S.P."/>
            <person name="Wilson R.K."/>
            <person name="Sommer R.J."/>
        </authorList>
    </citation>
    <scope>NUCLEOTIDE SEQUENCE [LARGE SCALE GENOMIC DNA]</scope>
    <source>
        <strain evidence="8">PS312</strain>
    </source>
</reference>
<feature type="transmembrane region" description="Helical" evidence="6">
    <location>
        <begin position="364"/>
        <end position="388"/>
    </location>
</feature>
<feature type="transmembrane region" description="Helical" evidence="6">
    <location>
        <begin position="1033"/>
        <end position="1054"/>
    </location>
</feature>
<feature type="transmembrane region" description="Helical" evidence="6">
    <location>
        <begin position="228"/>
        <end position="254"/>
    </location>
</feature>
<proteinExistence type="inferred from homology"/>
<feature type="transmembrane region" description="Helical" evidence="6">
    <location>
        <begin position="140"/>
        <end position="162"/>
    </location>
</feature>
<feature type="transmembrane region" description="Helical" evidence="6">
    <location>
        <begin position="427"/>
        <end position="448"/>
    </location>
</feature>
<feature type="transmembrane region" description="Helical" evidence="6">
    <location>
        <begin position="899"/>
        <end position="921"/>
    </location>
</feature>
<evidence type="ECO:0008006" key="9">
    <source>
        <dbReference type="Google" id="ProtNLM"/>
    </source>
</evidence>
<feature type="transmembrane region" description="Helical" evidence="6">
    <location>
        <begin position="822"/>
        <end position="840"/>
    </location>
</feature>
<dbReference type="PANTHER" id="PTHR22945">
    <property type="entry name" value="SERPENTINE RECEPTOR, CLASS D DELTA"/>
    <property type="match status" value="1"/>
</dbReference>
<dbReference type="PANTHER" id="PTHR22945:SF40">
    <property type="entry name" value="SERPENTINE RECEPTOR, CLASS D (DELTA)-RELATED"/>
    <property type="match status" value="1"/>
</dbReference>
<feature type="transmembrane region" description="Helical" evidence="6">
    <location>
        <begin position="469"/>
        <end position="496"/>
    </location>
</feature>
<feature type="transmembrane region" description="Helical" evidence="6">
    <location>
        <begin position="274"/>
        <end position="300"/>
    </location>
</feature>
<comment type="similarity">
    <text evidence="2">Belongs to the nematode receptor-like protein srd family.</text>
</comment>
<keyword evidence="4 6" id="KW-1133">Transmembrane helix</keyword>
<feature type="transmembrane region" description="Helical" evidence="6">
    <location>
        <begin position="593"/>
        <end position="614"/>
    </location>
</feature>